<dbReference type="AlphaFoldDB" id="A0A1T2XC16"/>
<dbReference type="Proteomes" id="UP000190188">
    <property type="component" value="Unassembled WGS sequence"/>
</dbReference>
<dbReference type="OrthoDB" id="2610724at2"/>
<dbReference type="RefSeq" id="WP_078499188.1">
    <property type="nucleotide sequence ID" value="NZ_MSZX01000005.1"/>
</dbReference>
<gene>
    <name evidence="1" type="ORF">BVG16_13390</name>
</gene>
<comment type="caution">
    <text evidence="1">The sequence shown here is derived from an EMBL/GenBank/DDBJ whole genome shotgun (WGS) entry which is preliminary data.</text>
</comment>
<name>A0A1T2XC16_9BACL</name>
<evidence type="ECO:0000313" key="1">
    <source>
        <dbReference type="EMBL" id="OPA77447.1"/>
    </source>
</evidence>
<reference evidence="1 2" key="1">
    <citation type="submission" date="2017-01" db="EMBL/GenBank/DDBJ databases">
        <title>Genome analysis of Paenibacillus selenitrireducens ES3-24.</title>
        <authorList>
            <person name="Xu D."/>
            <person name="Yao R."/>
            <person name="Zheng S."/>
        </authorList>
    </citation>
    <scope>NUCLEOTIDE SEQUENCE [LARGE SCALE GENOMIC DNA]</scope>
    <source>
        <strain evidence="1 2">ES3-24</strain>
    </source>
</reference>
<sequence>MEISEITLVSSESQTSKFEWVNRIGCVELIANLCVDSDLKFDEAIGRVQLGRYCSNPLKMTKKQQSMLKRDFVNKVKDIHHERMVPEVGDTVRVAKLIPNKFFSGYIQESKTIVEAVVVAVRKMSNGNHYRVKRIQDGEMQEGNGHMIKGILSKGNQEVIGLEAQ</sequence>
<organism evidence="1 2">
    <name type="scientific">Paenibacillus selenitireducens</name>
    <dbReference type="NCBI Taxonomy" id="1324314"/>
    <lineage>
        <taxon>Bacteria</taxon>
        <taxon>Bacillati</taxon>
        <taxon>Bacillota</taxon>
        <taxon>Bacilli</taxon>
        <taxon>Bacillales</taxon>
        <taxon>Paenibacillaceae</taxon>
        <taxon>Paenibacillus</taxon>
    </lineage>
</organism>
<protein>
    <submittedName>
        <fullName evidence="1">Uncharacterized protein</fullName>
    </submittedName>
</protein>
<proteinExistence type="predicted"/>
<dbReference type="EMBL" id="MSZX01000005">
    <property type="protein sequence ID" value="OPA77447.1"/>
    <property type="molecule type" value="Genomic_DNA"/>
</dbReference>
<keyword evidence="2" id="KW-1185">Reference proteome</keyword>
<evidence type="ECO:0000313" key="2">
    <source>
        <dbReference type="Proteomes" id="UP000190188"/>
    </source>
</evidence>
<accession>A0A1T2XC16</accession>
<dbReference type="STRING" id="1324314.BVG16_13390"/>